<dbReference type="Proteomes" id="UP000325516">
    <property type="component" value="Chromosome"/>
</dbReference>
<dbReference type="EMBL" id="CP044232">
    <property type="protein sequence ID" value="QEW03553.1"/>
    <property type="molecule type" value="Genomic_DNA"/>
</dbReference>
<keyword evidence="19" id="KW-1185">Reference proteome</keyword>
<dbReference type="GO" id="GO:0004527">
    <property type="term" value="F:exonuclease activity"/>
    <property type="evidence" value="ECO:0007669"/>
    <property type="project" value="UniProtKB-KW"/>
</dbReference>
<organism evidence="18 19">
    <name type="scientific">Microbacterium lushaniae</name>
    <dbReference type="NCBI Taxonomy" id="2614639"/>
    <lineage>
        <taxon>Bacteria</taxon>
        <taxon>Bacillati</taxon>
        <taxon>Actinomycetota</taxon>
        <taxon>Actinomycetes</taxon>
        <taxon>Micrococcales</taxon>
        <taxon>Microbacteriaceae</taxon>
        <taxon>Microbacterium</taxon>
    </lineage>
</organism>
<dbReference type="Pfam" id="PF00580">
    <property type="entry name" value="UvrD-helicase"/>
    <property type="match status" value="1"/>
</dbReference>
<comment type="similarity">
    <text evidence="1">Belongs to the helicase family. UvrD subfamily.</text>
</comment>
<evidence type="ECO:0000259" key="16">
    <source>
        <dbReference type="PROSITE" id="PS51198"/>
    </source>
</evidence>
<dbReference type="AlphaFoldDB" id="A0A5J6L4V2"/>
<keyword evidence="11" id="KW-0413">Isomerase</keyword>
<dbReference type="RefSeq" id="WP_150924990.1">
    <property type="nucleotide sequence ID" value="NZ_CP044232.1"/>
</dbReference>
<feature type="domain" description="UvrD-like helicase ATP-binding" evidence="16">
    <location>
        <begin position="12"/>
        <end position="309"/>
    </location>
</feature>
<dbReference type="InterPro" id="IPR011604">
    <property type="entry name" value="PDDEXK-like_dom_sf"/>
</dbReference>
<dbReference type="KEGG" id="mlz:F6J85_10880"/>
<evidence type="ECO:0000256" key="8">
    <source>
        <dbReference type="ARBA" id="ARBA00022840"/>
    </source>
</evidence>
<dbReference type="GO" id="GO:0005524">
    <property type="term" value="F:ATP binding"/>
    <property type="evidence" value="ECO:0007669"/>
    <property type="project" value="UniProtKB-UniRule"/>
</dbReference>
<keyword evidence="8 15" id="KW-0067">ATP-binding</keyword>
<dbReference type="EC" id="5.6.2.4" evidence="13"/>
<evidence type="ECO:0000313" key="19">
    <source>
        <dbReference type="Proteomes" id="UP000325516"/>
    </source>
</evidence>
<proteinExistence type="inferred from homology"/>
<evidence type="ECO:0000256" key="10">
    <source>
        <dbReference type="ARBA" id="ARBA00023204"/>
    </source>
</evidence>
<keyword evidence="7" id="KW-0269">Exonuclease</keyword>
<keyword evidence="2" id="KW-0540">Nuclease</keyword>
<dbReference type="Pfam" id="PF12705">
    <property type="entry name" value="PDDEXK_1"/>
    <property type="match status" value="1"/>
</dbReference>
<evidence type="ECO:0000256" key="12">
    <source>
        <dbReference type="ARBA" id="ARBA00034617"/>
    </source>
</evidence>
<dbReference type="GO" id="GO:0043138">
    <property type="term" value="F:3'-5' DNA helicase activity"/>
    <property type="evidence" value="ECO:0007669"/>
    <property type="project" value="UniProtKB-EC"/>
</dbReference>
<comment type="catalytic activity">
    <reaction evidence="12">
        <text>Couples ATP hydrolysis with the unwinding of duplex DNA by translocating in the 3'-5' direction.</text>
        <dbReference type="EC" id="5.6.2.4"/>
    </reaction>
</comment>
<name>A0A5J6L4V2_9MICO</name>
<keyword evidence="10" id="KW-0234">DNA repair</keyword>
<comment type="catalytic activity">
    <reaction evidence="14">
        <text>ATP + H2O = ADP + phosphate + H(+)</text>
        <dbReference type="Rhea" id="RHEA:13065"/>
        <dbReference type="ChEBI" id="CHEBI:15377"/>
        <dbReference type="ChEBI" id="CHEBI:15378"/>
        <dbReference type="ChEBI" id="CHEBI:30616"/>
        <dbReference type="ChEBI" id="CHEBI:43474"/>
        <dbReference type="ChEBI" id="CHEBI:456216"/>
        <dbReference type="EC" id="5.6.2.4"/>
    </reaction>
</comment>
<gene>
    <name evidence="18" type="ORF">F6J85_10880</name>
</gene>
<dbReference type="InterPro" id="IPR013986">
    <property type="entry name" value="DExx_box_DNA_helicase_dom_sf"/>
</dbReference>
<sequence>MVRGEAFVADAALDESQRAVIALPADASAVVVGAPGSGKTASLVARVRALVAAGLDPDDLLVLTPTRPNATALRDPLGLAVGRATAGPMARSVASFAYHLVRGAEVHAGGEPPQLLTGRDEDQIIQDLLAGDAEDEAAGLRRWPDDLGAGIRATRGFRSDVRAFLAECTTLGIQPDDLDVLAARCDVPAWAALASFARDYHRVRSDMRGAYRDAAGLVREAIGIVRTAPAGVLGRFAGLRCILVDDAQELTAGGVELLAACRARGIGVVAWGDPDVGSGAFRGATPENFARLAYVLGHVEVLGTVHRGTPVQIDLVRSVTARIGAAGVVAHRRAPEGAAPDGSVRAYLLRSPGEELDAIARLLRERHVLDGIPWRECAVIAHDSRQVSALETELAAREVPARASGPGRPLGAQRPVRDLLAVVELAGQDPQEWTAPALTDALLGVCGGLDPIEVRRLRMLLRSAEIAEGGERTAGDLLVSGLRHPLELEALDTREARRAARLGVTLAAVRAQADEHATAHELLWTVWERSGLQRAWREAARGNGPVADQANRDLDAVVALFQAAKRFGERQPGEPAATFVRAVRDSDVAEDRLDDVERADAVHVLTPAAAAARSFDTVVVAGVQDGIWPNTRVRGGLLETWRLTDAVLRPDAPAAGILDRRRQAMHDELRLFARAISRARERVVVTAVDDDDQGPSVFFEMLPAPEPAGSLAEHPLSLRGLVAQHRRTLTSVRSTAAQRRAAAGQLAVLAGTGVAGAAPQSWYGMLPPTSTAPLRDLDREPVRVSPSRLHALEECQLDWVISDLGGDRQGMTAGIGTVLHAALETATSPDEEALWAAVEARWGELEFEAAWRERAERTRARDLVRRLALYLARFAADGGRLLGAERHFEVPIPLEDTGTHGAVLSGDIDRVEVAPDGSVVIVDLKTGKSEPQTDAKVAENPQLAAYQLAHAAGAIEAVAGMPSGGAKLLVLRPTAASADYVTPRQPPFDDDQRAAFVARVAGAVEVMRGTSFAAAYEEHCRDEYAYGVCRIHTIAAVSAS</sequence>
<dbReference type="PROSITE" id="PS51198">
    <property type="entry name" value="UVRD_HELICASE_ATP_BIND"/>
    <property type="match status" value="1"/>
</dbReference>
<evidence type="ECO:0000256" key="7">
    <source>
        <dbReference type="ARBA" id="ARBA00022839"/>
    </source>
</evidence>
<feature type="binding site" evidence="15">
    <location>
        <begin position="33"/>
        <end position="40"/>
    </location>
    <ligand>
        <name>ATP</name>
        <dbReference type="ChEBI" id="CHEBI:30616"/>
    </ligand>
</feature>
<evidence type="ECO:0000256" key="3">
    <source>
        <dbReference type="ARBA" id="ARBA00022741"/>
    </source>
</evidence>
<evidence type="ECO:0000256" key="1">
    <source>
        <dbReference type="ARBA" id="ARBA00009922"/>
    </source>
</evidence>
<dbReference type="SUPFAM" id="SSF52540">
    <property type="entry name" value="P-loop containing nucleoside triphosphate hydrolases"/>
    <property type="match status" value="1"/>
</dbReference>
<evidence type="ECO:0000256" key="5">
    <source>
        <dbReference type="ARBA" id="ARBA00022801"/>
    </source>
</evidence>
<dbReference type="InterPro" id="IPR000212">
    <property type="entry name" value="DNA_helicase_UvrD/REP"/>
</dbReference>
<evidence type="ECO:0000256" key="14">
    <source>
        <dbReference type="ARBA" id="ARBA00048988"/>
    </source>
</evidence>
<keyword evidence="9" id="KW-0238">DNA-binding</keyword>
<dbReference type="InterPro" id="IPR014016">
    <property type="entry name" value="UvrD-like_ATP-bd"/>
</dbReference>
<evidence type="ECO:0000256" key="15">
    <source>
        <dbReference type="PROSITE-ProRule" id="PRU00560"/>
    </source>
</evidence>
<dbReference type="InterPro" id="IPR027417">
    <property type="entry name" value="P-loop_NTPase"/>
</dbReference>
<dbReference type="InterPro" id="IPR038726">
    <property type="entry name" value="PDDEXK_AddAB-type"/>
</dbReference>
<evidence type="ECO:0000259" key="17">
    <source>
        <dbReference type="PROSITE" id="PS51217"/>
    </source>
</evidence>
<dbReference type="Gene3D" id="3.40.50.300">
    <property type="entry name" value="P-loop containing nucleotide triphosphate hydrolases"/>
    <property type="match status" value="2"/>
</dbReference>
<dbReference type="InterPro" id="IPR014017">
    <property type="entry name" value="DNA_helicase_UvrD-like_C"/>
</dbReference>
<accession>A0A5J6L4V2</accession>
<dbReference type="Gene3D" id="3.90.320.10">
    <property type="match status" value="1"/>
</dbReference>
<evidence type="ECO:0000256" key="4">
    <source>
        <dbReference type="ARBA" id="ARBA00022763"/>
    </source>
</evidence>
<feature type="domain" description="UvrD-like helicase C-terminal" evidence="17">
    <location>
        <begin position="313"/>
        <end position="612"/>
    </location>
</feature>
<evidence type="ECO:0000256" key="9">
    <source>
        <dbReference type="ARBA" id="ARBA00023125"/>
    </source>
</evidence>
<dbReference type="PANTHER" id="PTHR11070">
    <property type="entry name" value="UVRD / RECB / PCRA DNA HELICASE FAMILY MEMBER"/>
    <property type="match status" value="1"/>
</dbReference>
<dbReference type="PANTHER" id="PTHR11070:SF59">
    <property type="entry name" value="DNA 3'-5' HELICASE"/>
    <property type="match status" value="1"/>
</dbReference>
<dbReference type="GO" id="GO:0003677">
    <property type="term" value="F:DNA binding"/>
    <property type="evidence" value="ECO:0007669"/>
    <property type="project" value="UniProtKB-KW"/>
</dbReference>
<keyword evidence="4" id="KW-0227">DNA damage</keyword>
<reference evidence="19" key="1">
    <citation type="submission" date="2019-09" db="EMBL/GenBank/DDBJ databases">
        <title>Mumia zhuanghuii sp. nov. isolated from the intestinal contents of plateau pika (Ochotona curzoniae) in the Qinghai-Tibet plateau of China.</title>
        <authorList>
            <person name="Tian Z."/>
        </authorList>
    </citation>
    <scope>NUCLEOTIDE SEQUENCE [LARGE SCALE GENOMIC DNA]</scope>
    <source>
        <strain evidence="19">L-031</strain>
    </source>
</reference>
<dbReference type="GO" id="GO:0000725">
    <property type="term" value="P:recombinational repair"/>
    <property type="evidence" value="ECO:0007669"/>
    <property type="project" value="TreeGrafter"/>
</dbReference>
<evidence type="ECO:0000256" key="13">
    <source>
        <dbReference type="ARBA" id="ARBA00034808"/>
    </source>
</evidence>
<dbReference type="PROSITE" id="PS51217">
    <property type="entry name" value="UVRD_HELICASE_CTER"/>
    <property type="match status" value="1"/>
</dbReference>
<dbReference type="GO" id="GO:0033202">
    <property type="term" value="C:DNA helicase complex"/>
    <property type="evidence" value="ECO:0007669"/>
    <property type="project" value="TreeGrafter"/>
</dbReference>
<evidence type="ECO:0000256" key="6">
    <source>
        <dbReference type="ARBA" id="ARBA00022806"/>
    </source>
</evidence>
<dbReference type="Gene3D" id="1.10.486.10">
    <property type="entry name" value="PCRA, domain 4"/>
    <property type="match status" value="1"/>
</dbReference>
<keyword evidence="5 15" id="KW-0378">Hydrolase</keyword>
<evidence type="ECO:0000313" key="18">
    <source>
        <dbReference type="EMBL" id="QEW03553.1"/>
    </source>
</evidence>
<dbReference type="GO" id="GO:0005829">
    <property type="term" value="C:cytosol"/>
    <property type="evidence" value="ECO:0007669"/>
    <property type="project" value="TreeGrafter"/>
</dbReference>
<dbReference type="Gene3D" id="1.10.10.160">
    <property type="match status" value="1"/>
</dbReference>
<protein>
    <recommendedName>
        <fullName evidence="13">DNA 3'-5' helicase</fullName>
        <ecNumber evidence="13">5.6.2.4</ecNumber>
    </recommendedName>
</protein>
<evidence type="ECO:0000256" key="2">
    <source>
        <dbReference type="ARBA" id="ARBA00022722"/>
    </source>
</evidence>
<keyword evidence="3 15" id="KW-0547">Nucleotide-binding</keyword>
<keyword evidence="6 15" id="KW-0347">Helicase</keyword>
<evidence type="ECO:0000256" key="11">
    <source>
        <dbReference type="ARBA" id="ARBA00023235"/>
    </source>
</evidence>